<gene>
    <name evidence="1" type="ORF">D5086_020158</name>
</gene>
<comment type="caution">
    <text evidence="1">The sequence shown here is derived from an EMBL/GenBank/DDBJ whole genome shotgun (WGS) entry which is preliminary data.</text>
</comment>
<keyword evidence="2" id="KW-1185">Reference proteome</keyword>
<accession>A0ACC4BJC2</accession>
<evidence type="ECO:0000313" key="2">
    <source>
        <dbReference type="Proteomes" id="UP000309997"/>
    </source>
</evidence>
<proteinExistence type="predicted"/>
<protein>
    <submittedName>
        <fullName evidence="1">Uncharacterized protein</fullName>
    </submittedName>
</protein>
<dbReference type="Proteomes" id="UP000309997">
    <property type="component" value="Unassembled WGS sequence"/>
</dbReference>
<evidence type="ECO:0000313" key="1">
    <source>
        <dbReference type="EMBL" id="KAL3578654.1"/>
    </source>
</evidence>
<sequence>MGCQEELLIEKVCEIYDKLSRLENLNPSKQVNSLFTQLVQTCKSQCHIDITKLNERVQAIRCKLIKLCGKAEGLLEIHFATLIGSHDKPLNHIKIFPYYSNYLKLSQVEFSMLNKICSRVPKHIAFVGSGPLPLTSIILATNHLRTTCFHNFDIDPSANAKAIQLVSSDSELSKRMFFHTADIMNVSSSLRQYEVVFLAALVGMDREEKVRVIKHLADHIAPGTLLLMRSANGARAFLYPVIDPCDLQGFEVLSVFHPSDDVINSVIIARKNSQGGQSPDGYEPVMHAYQVEVESKEEQKVPGKSTTQQVNSTSRGHYLKHRLLITSTKIILDMALTIKSNLQHAAYQKRPNSETVAASSDVTRITKEQPSSGRH</sequence>
<reference evidence="1 2" key="1">
    <citation type="journal article" date="2024" name="Plant Biotechnol. J.">
        <title>Genome and CRISPR/Cas9 system of a widespread forest tree (Populus alba) in the world.</title>
        <authorList>
            <person name="Liu Y.J."/>
            <person name="Jiang P.F."/>
            <person name="Han X.M."/>
            <person name="Li X.Y."/>
            <person name="Wang H.M."/>
            <person name="Wang Y.J."/>
            <person name="Wang X.X."/>
            <person name="Zeng Q.Y."/>
        </authorList>
    </citation>
    <scope>NUCLEOTIDE SEQUENCE [LARGE SCALE GENOMIC DNA]</scope>
    <source>
        <strain evidence="2">cv. PAL-ZL1</strain>
    </source>
</reference>
<organism evidence="1 2">
    <name type="scientific">Populus alba</name>
    <name type="common">White poplar</name>
    <dbReference type="NCBI Taxonomy" id="43335"/>
    <lineage>
        <taxon>Eukaryota</taxon>
        <taxon>Viridiplantae</taxon>
        <taxon>Streptophyta</taxon>
        <taxon>Embryophyta</taxon>
        <taxon>Tracheophyta</taxon>
        <taxon>Spermatophyta</taxon>
        <taxon>Magnoliopsida</taxon>
        <taxon>eudicotyledons</taxon>
        <taxon>Gunneridae</taxon>
        <taxon>Pentapetalae</taxon>
        <taxon>rosids</taxon>
        <taxon>fabids</taxon>
        <taxon>Malpighiales</taxon>
        <taxon>Salicaceae</taxon>
        <taxon>Saliceae</taxon>
        <taxon>Populus</taxon>
    </lineage>
</organism>
<name>A0ACC4BJC2_POPAL</name>
<dbReference type="EMBL" id="RCHU02000010">
    <property type="protein sequence ID" value="KAL3578654.1"/>
    <property type="molecule type" value="Genomic_DNA"/>
</dbReference>